<dbReference type="EMBL" id="CABIKO010000412">
    <property type="protein sequence ID" value="VVA35857.1"/>
    <property type="molecule type" value="Genomic_DNA"/>
</dbReference>
<evidence type="ECO:0000256" key="2">
    <source>
        <dbReference type="ARBA" id="ARBA00022801"/>
    </source>
</evidence>
<keyword evidence="3" id="KW-0326">Glycosidase</keyword>
<dbReference type="SUPFAM" id="SSF51445">
    <property type="entry name" value="(Trans)glycosidases"/>
    <property type="match status" value="1"/>
</dbReference>
<evidence type="ECO:0000256" key="1">
    <source>
        <dbReference type="ARBA" id="ARBA00010838"/>
    </source>
</evidence>
<evidence type="ECO:0000313" key="5">
    <source>
        <dbReference type="EMBL" id="VVA35857.1"/>
    </source>
</evidence>
<dbReference type="Gramene" id="VVA35857">
    <property type="protein sequence ID" value="VVA35857"/>
    <property type="gene ID" value="Prudul26B035662"/>
</dbReference>
<dbReference type="GO" id="GO:0008422">
    <property type="term" value="F:beta-glucosidase activity"/>
    <property type="evidence" value="ECO:0007669"/>
    <property type="project" value="TreeGrafter"/>
</dbReference>
<keyword evidence="2" id="KW-0378">Hydrolase</keyword>
<reference evidence="6" key="1">
    <citation type="journal article" date="2020" name="Plant J.">
        <title>Transposons played a major role in the diversification between the closely related almond and peach genomes: results from the almond genome sequence.</title>
        <authorList>
            <person name="Alioto T."/>
            <person name="Alexiou K.G."/>
            <person name="Bardil A."/>
            <person name="Barteri F."/>
            <person name="Castanera R."/>
            <person name="Cruz F."/>
            <person name="Dhingra A."/>
            <person name="Duval H."/>
            <person name="Fernandez I Marti A."/>
            <person name="Frias L."/>
            <person name="Galan B."/>
            <person name="Garcia J.L."/>
            <person name="Howad W."/>
            <person name="Gomez-Garrido J."/>
            <person name="Gut M."/>
            <person name="Julca I."/>
            <person name="Morata J."/>
            <person name="Puigdomenech P."/>
            <person name="Ribeca P."/>
            <person name="Rubio Cabetas M.J."/>
            <person name="Vlasova A."/>
            <person name="Wirthensohn M."/>
            <person name="Garcia-Mas J."/>
            <person name="Gabaldon T."/>
            <person name="Casacuberta J.M."/>
            <person name="Arus P."/>
        </authorList>
    </citation>
    <scope>NUCLEOTIDE SEQUENCE [LARGE SCALE GENOMIC DNA]</scope>
    <source>
        <strain evidence="6">cv. Texas</strain>
    </source>
</reference>
<dbReference type="InParanoid" id="A0A5E4G7U5"/>
<dbReference type="Proteomes" id="UP000327085">
    <property type="component" value="Chromosome 6"/>
</dbReference>
<dbReference type="PANTHER" id="PTHR10353">
    <property type="entry name" value="GLYCOSYL HYDROLASE"/>
    <property type="match status" value="1"/>
</dbReference>
<sequence>YEGAAKEYGRGPSIWDIYTHKYPEKITDRSNGDIAVDQYHRYKEDVGIMKNMGWDAYRFSISWSRLLPNGKLSGGVNKEGIKYYNNLINELLSNGLMPFVTLFHWDLPQTLEEEYGGFLSPRIIHHFQDYVELCYKEFGDRVKYWTTLNEPYTFSNYGYGIGSFAPGRCSAWQQLNCTGGDSSTEPYLVTHHLLLAHATAVKLYKNKYQASQKGVIGITLVSHWFVPLSEETKNKNAALRALDFMFGWFAEPLTSGDYPQSMRSFVGNRLPKFTEQQSKLLIGSFDFLGLNYYAGYYASDAPQNNSVDASYVTDARVNLSSERHGVPIGPKGASDWLNIYPRGIQDFLLYTKKKYHDPLIYVTEN</sequence>
<feature type="non-terminal residue" evidence="5">
    <location>
        <position position="365"/>
    </location>
</feature>
<gene>
    <name evidence="5" type="ORF">ALMOND_2B035662</name>
</gene>
<accession>A0A5E4G7U5</accession>
<proteinExistence type="inferred from homology"/>
<dbReference type="FunFam" id="3.20.20.80:FF:000020">
    <property type="entry name" value="Beta-glucosidase 12"/>
    <property type="match status" value="1"/>
</dbReference>
<comment type="similarity">
    <text evidence="1 4">Belongs to the glycosyl hydrolase 1 family.</text>
</comment>
<dbReference type="Pfam" id="PF00232">
    <property type="entry name" value="Glyco_hydro_1"/>
    <property type="match status" value="1"/>
</dbReference>
<evidence type="ECO:0008006" key="7">
    <source>
        <dbReference type="Google" id="ProtNLM"/>
    </source>
</evidence>
<dbReference type="FunCoup" id="A0A5E4G7U5">
    <property type="interactions" value="559"/>
</dbReference>
<dbReference type="OMA" id="FARICFK"/>
<protein>
    <recommendedName>
        <fullName evidence="7">Beta-glucosidase 12-like</fullName>
    </recommendedName>
</protein>
<evidence type="ECO:0000256" key="3">
    <source>
        <dbReference type="ARBA" id="ARBA00023295"/>
    </source>
</evidence>
<dbReference type="GO" id="GO:0005975">
    <property type="term" value="P:carbohydrate metabolic process"/>
    <property type="evidence" value="ECO:0007669"/>
    <property type="project" value="InterPro"/>
</dbReference>
<name>A0A5E4G7U5_PRUDU</name>
<dbReference type="AlphaFoldDB" id="A0A5E4G7U5"/>
<dbReference type="PANTHER" id="PTHR10353:SF137">
    <property type="entry name" value="MYROSINASE 3-RELATED"/>
    <property type="match status" value="1"/>
</dbReference>
<dbReference type="InterPro" id="IPR001360">
    <property type="entry name" value="Glyco_hydro_1"/>
</dbReference>
<evidence type="ECO:0000256" key="4">
    <source>
        <dbReference type="RuleBase" id="RU003690"/>
    </source>
</evidence>
<dbReference type="InterPro" id="IPR017853">
    <property type="entry name" value="GH"/>
</dbReference>
<dbReference type="Gene3D" id="3.20.20.80">
    <property type="entry name" value="Glycosidases"/>
    <property type="match status" value="1"/>
</dbReference>
<evidence type="ECO:0000313" key="6">
    <source>
        <dbReference type="Proteomes" id="UP000327085"/>
    </source>
</evidence>
<organism evidence="5 6">
    <name type="scientific">Prunus dulcis</name>
    <name type="common">Almond</name>
    <name type="synonym">Amygdalus dulcis</name>
    <dbReference type="NCBI Taxonomy" id="3755"/>
    <lineage>
        <taxon>Eukaryota</taxon>
        <taxon>Viridiplantae</taxon>
        <taxon>Streptophyta</taxon>
        <taxon>Embryophyta</taxon>
        <taxon>Tracheophyta</taxon>
        <taxon>Spermatophyta</taxon>
        <taxon>Magnoliopsida</taxon>
        <taxon>eudicotyledons</taxon>
        <taxon>Gunneridae</taxon>
        <taxon>Pentapetalae</taxon>
        <taxon>rosids</taxon>
        <taxon>fabids</taxon>
        <taxon>Rosales</taxon>
        <taxon>Rosaceae</taxon>
        <taxon>Amygdaloideae</taxon>
        <taxon>Amygdaleae</taxon>
        <taxon>Prunus</taxon>
    </lineage>
</organism>
<feature type="non-terminal residue" evidence="5">
    <location>
        <position position="1"/>
    </location>
</feature>